<reference evidence="1" key="2">
    <citation type="submission" date="2020-09" db="EMBL/GenBank/DDBJ databases">
        <authorList>
            <person name="Sun Q."/>
            <person name="Ohkuma M."/>
        </authorList>
    </citation>
    <scope>NUCLEOTIDE SEQUENCE</scope>
    <source>
        <strain evidence="1">JCM 3086</strain>
    </source>
</reference>
<evidence type="ECO:0000313" key="2">
    <source>
        <dbReference type="Proteomes" id="UP000657574"/>
    </source>
</evidence>
<proteinExistence type="predicted"/>
<comment type="caution">
    <text evidence="1">The sequence shown here is derived from an EMBL/GenBank/DDBJ whole genome shotgun (WGS) entry which is preliminary data.</text>
</comment>
<organism evidence="1 2">
    <name type="scientific">Streptomyces brasiliensis</name>
    <dbReference type="NCBI Taxonomy" id="1954"/>
    <lineage>
        <taxon>Bacteria</taxon>
        <taxon>Bacillati</taxon>
        <taxon>Actinomycetota</taxon>
        <taxon>Actinomycetes</taxon>
        <taxon>Kitasatosporales</taxon>
        <taxon>Streptomycetaceae</taxon>
        <taxon>Streptomyces</taxon>
    </lineage>
</organism>
<name>A0A917LC49_9ACTN</name>
<dbReference type="AlphaFoldDB" id="A0A917LC49"/>
<sequence length="88" mass="9206">MIPMTQYKSARAEAEHTAALLRAALQRVGLPEEETARVRALVTGRGRAYVEVGALPLGSAVKLLNALPLALVMDRADDAPGLPAEASG</sequence>
<evidence type="ECO:0000313" key="1">
    <source>
        <dbReference type="EMBL" id="GGJ55412.1"/>
    </source>
</evidence>
<dbReference type="Proteomes" id="UP000657574">
    <property type="component" value="Unassembled WGS sequence"/>
</dbReference>
<reference evidence="1" key="1">
    <citation type="journal article" date="2014" name="Int. J. Syst. Evol. Microbiol.">
        <title>Complete genome sequence of Corynebacterium casei LMG S-19264T (=DSM 44701T), isolated from a smear-ripened cheese.</title>
        <authorList>
            <consortium name="US DOE Joint Genome Institute (JGI-PGF)"/>
            <person name="Walter F."/>
            <person name="Albersmeier A."/>
            <person name="Kalinowski J."/>
            <person name="Ruckert C."/>
        </authorList>
    </citation>
    <scope>NUCLEOTIDE SEQUENCE</scope>
    <source>
        <strain evidence="1">JCM 3086</strain>
    </source>
</reference>
<keyword evidence="2" id="KW-1185">Reference proteome</keyword>
<accession>A0A917LC49</accession>
<dbReference type="EMBL" id="BMQA01000049">
    <property type="protein sequence ID" value="GGJ55412.1"/>
    <property type="molecule type" value="Genomic_DNA"/>
</dbReference>
<gene>
    <name evidence="1" type="ORF">GCM10010121_077520</name>
</gene>
<protein>
    <submittedName>
        <fullName evidence="1">Uncharacterized protein</fullName>
    </submittedName>
</protein>